<dbReference type="AlphaFoldDB" id="A0A8E2W7H3"/>
<reference evidence="1 2" key="1">
    <citation type="submission" date="2018-05" db="EMBL/GenBank/DDBJ databases">
        <title>Genomic Encyclopedia of Type Strains, Phase IV (KMG-IV): sequencing the most valuable type-strain genomes for metagenomic binning, comparative biology and taxonomic classification.</title>
        <authorList>
            <person name="Goeker M."/>
        </authorList>
    </citation>
    <scope>NUCLEOTIDE SEQUENCE [LARGE SCALE GENOMIC DNA]</scope>
    <source>
        <strain evidence="1 2">DSM 2626</strain>
    </source>
</reference>
<dbReference type="RefSeq" id="WP_146211873.1">
    <property type="nucleotide sequence ID" value="NZ_QGGH01000030.1"/>
</dbReference>
<dbReference type="Proteomes" id="UP000245631">
    <property type="component" value="Unassembled WGS sequence"/>
</dbReference>
<accession>A0A8E2W7H3</accession>
<evidence type="ECO:0000313" key="1">
    <source>
        <dbReference type="EMBL" id="PWJ84725.1"/>
    </source>
</evidence>
<gene>
    <name evidence="1" type="ORF">C8D77_1306</name>
</gene>
<protein>
    <submittedName>
        <fullName evidence="1">Uncharacterized protein</fullName>
    </submittedName>
</protein>
<dbReference type="EMBL" id="QGGH01000030">
    <property type="protein sequence ID" value="PWJ84725.1"/>
    <property type="molecule type" value="Genomic_DNA"/>
</dbReference>
<name>A0A8E2W7H3_RHILI</name>
<evidence type="ECO:0000313" key="2">
    <source>
        <dbReference type="Proteomes" id="UP000245631"/>
    </source>
</evidence>
<organism evidence="1 2">
    <name type="scientific">Rhizobium loti</name>
    <name type="common">Mesorhizobium loti</name>
    <dbReference type="NCBI Taxonomy" id="381"/>
    <lineage>
        <taxon>Bacteria</taxon>
        <taxon>Pseudomonadati</taxon>
        <taxon>Pseudomonadota</taxon>
        <taxon>Alphaproteobacteria</taxon>
        <taxon>Hyphomicrobiales</taxon>
        <taxon>Phyllobacteriaceae</taxon>
        <taxon>Mesorhizobium</taxon>
    </lineage>
</organism>
<proteinExistence type="predicted"/>
<dbReference type="GeneID" id="61056602"/>
<comment type="caution">
    <text evidence="1">The sequence shown here is derived from an EMBL/GenBank/DDBJ whole genome shotgun (WGS) entry which is preliminary data.</text>
</comment>
<sequence>MTLLGPEALIIRNGIAEGCEEQFVRWHTFEHIDERLAVPGFLRARRFRAVSSSPNWLTLYETKEGALRSQAYKQRLEAPTEATREMISVFRNSERAICNVRRSSGSGIGGALLALNCSHADSDKLRSYDTHIDVVASHVLDADIEASAVRSAEKALLQSPDRIPSAVLLFEGTSVESLKLLRDTLGCGELFQLEIVQRRVGAC</sequence>